<organism evidence="2 3">
    <name type="scientific">Petrachloros mirabilis ULC683</name>
    <dbReference type="NCBI Taxonomy" id="2781853"/>
    <lineage>
        <taxon>Bacteria</taxon>
        <taxon>Bacillati</taxon>
        <taxon>Cyanobacteriota</taxon>
        <taxon>Cyanophyceae</taxon>
        <taxon>Synechococcales</taxon>
        <taxon>Petrachlorosaceae</taxon>
        <taxon>Petrachloros</taxon>
        <taxon>Petrachloros mirabilis</taxon>
    </lineage>
</organism>
<reference evidence="2" key="1">
    <citation type="submission" date="2019-12" db="EMBL/GenBank/DDBJ databases">
        <title>High-Quality draft genome sequences of three cyanobacteria isolated from the limestone walls of the Old Cathedral of Coimbra.</title>
        <authorList>
            <person name="Tiago I."/>
            <person name="Soares F."/>
            <person name="Portugal A."/>
        </authorList>
    </citation>
    <scope>NUCLEOTIDE SEQUENCE [LARGE SCALE GENOMIC DNA]</scope>
    <source>
        <strain evidence="2">C</strain>
    </source>
</reference>
<feature type="compositionally biased region" description="Low complexity" evidence="1">
    <location>
        <begin position="356"/>
        <end position="367"/>
    </location>
</feature>
<evidence type="ECO:0000256" key="1">
    <source>
        <dbReference type="SAM" id="MobiDB-lite"/>
    </source>
</evidence>
<feature type="region of interest" description="Disordered" evidence="1">
    <location>
        <begin position="29"/>
        <end position="48"/>
    </location>
</feature>
<dbReference type="EMBL" id="WVIC01000015">
    <property type="protein sequence ID" value="NCJ06634.1"/>
    <property type="molecule type" value="Genomic_DNA"/>
</dbReference>
<gene>
    <name evidence="2" type="ORF">GS597_08975</name>
</gene>
<evidence type="ECO:0000313" key="2">
    <source>
        <dbReference type="EMBL" id="NCJ06634.1"/>
    </source>
</evidence>
<dbReference type="Proteomes" id="UP000607397">
    <property type="component" value="Unassembled WGS sequence"/>
</dbReference>
<feature type="region of interest" description="Disordered" evidence="1">
    <location>
        <begin position="356"/>
        <end position="376"/>
    </location>
</feature>
<comment type="caution">
    <text evidence="2">The sequence shown here is derived from an EMBL/GenBank/DDBJ whole genome shotgun (WGS) entry which is preliminary data.</text>
</comment>
<evidence type="ECO:0000313" key="3">
    <source>
        <dbReference type="Proteomes" id="UP000607397"/>
    </source>
</evidence>
<name>A0A8K2A774_9CYAN</name>
<keyword evidence="3" id="KW-1185">Reference proteome</keyword>
<accession>A0A8K2A774</accession>
<proteinExistence type="predicted"/>
<sequence length="828" mass="92149">MDIKDLLWLGRQRGREKTARQQKRLNRNITGDLAPSPGQYQASGEAATGQRLIKTQASGLTELDGPSSARRREEPIAPVKTYSFKVLFQETNPSRLFLGGFTRKRKEISPFQEATFYVNSKKDGYIVNSTNEKITFIDLNGQVQNDFNIPDTDWQHMRGFGIAAPSAPPAVYVSLSELPASSTPLASRSKEALASTLGEPSAETIVHNPTTGFFGDDLLQSNGGNSNHLTFCPSVIGVFTNSTFANINNIPLRTGYWNNYAIGTLTSAERSNPASPSIRSFPVTIQHPGESFLSSNYNTAFFPTLTASSSAISATPRLSVSRVNGTPLLNYSVIANSEVKAYTYSPEGLQEHIGSYSESLSQNSSGSEARTTKDPNFDYWEGTVSNESHYSWSRVMQYPFPIHSSLTLPFEWEDALEFNQDFDFYNRNIYSTDININVQQDNGSSGSFEGVFNRKTTTYSVSFARKDFAFFTESKSQWKSHSTLEHLFGFFFPAFVIGGSSAPDGSSTLTRKHKHSFSSLEESNSFFANKQNILEHKSHPHIFPLFSSINADLSVGSYTFVVNRNLMMDRMAFGFLDSTGIQRDVVITLVNNVWTSITNTEKDIDTNFISLPSPEKLNVQERYQQDVIANDRLLRYFFTENPSPESELIGKKVVISRAFGELFDKYWFGEVSSVSISLQDTSSCLQLGKINFPCSQLPELHPKVWQLNSITVSIAEESIEKVQNPANSQFSYRIEEETIPSSALNSNSFNMVRTGDDTFTAYLSFYDKKYTSNSYGKDGKAAAIVWDVNTTGNSLSIQRRRKLLVGNVAALSPQSSSPSIIGIQYVPK</sequence>
<protein>
    <submittedName>
        <fullName evidence="2">Uncharacterized protein</fullName>
    </submittedName>
</protein>
<dbReference type="AlphaFoldDB" id="A0A8K2A774"/>
<dbReference type="RefSeq" id="WP_161825110.1">
    <property type="nucleotide sequence ID" value="NZ_WVIC01000015.1"/>
</dbReference>